<gene>
    <name evidence="5" type="ORF">INT47_003431</name>
</gene>
<dbReference type="EMBL" id="JAEPRD010000013">
    <property type="protein sequence ID" value="KAG2209995.1"/>
    <property type="molecule type" value="Genomic_DNA"/>
</dbReference>
<evidence type="ECO:0000259" key="4">
    <source>
        <dbReference type="Pfam" id="PF13499"/>
    </source>
</evidence>
<dbReference type="Gene3D" id="1.10.238.10">
    <property type="entry name" value="EF-hand"/>
    <property type="match status" value="1"/>
</dbReference>
<dbReference type="PANTHER" id="PTHR19237">
    <property type="entry name" value="NUCLEOBINDIN"/>
    <property type="match status" value="1"/>
</dbReference>
<feature type="domain" description="EF-hand" evidence="4">
    <location>
        <begin position="41"/>
        <end position="100"/>
    </location>
</feature>
<keyword evidence="6" id="KW-1185">Reference proteome</keyword>
<evidence type="ECO:0000313" key="5">
    <source>
        <dbReference type="EMBL" id="KAG2209995.1"/>
    </source>
</evidence>
<keyword evidence="1 3" id="KW-0732">Signal</keyword>
<feature type="signal peptide" evidence="3">
    <location>
        <begin position="1"/>
        <end position="16"/>
    </location>
</feature>
<dbReference type="GO" id="GO:0070062">
    <property type="term" value="C:extracellular exosome"/>
    <property type="evidence" value="ECO:0007669"/>
    <property type="project" value="TreeGrafter"/>
</dbReference>
<organism evidence="5 6">
    <name type="scientific">Mucor saturninus</name>
    <dbReference type="NCBI Taxonomy" id="64648"/>
    <lineage>
        <taxon>Eukaryota</taxon>
        <taxon>Fungi</taxon>
        <taxon>Fungi incertae sedis</taxon>
        <taxon>Mucoromycota</taxon>
        <taxon>Mucoromycotina</taxon>
        <taxon>Mucoromycetes</taxon>
        <taxon>Mucorales</taxon>
        <taxon>Mucorineae</taxon>
        <taxon>Mucoraceae</taxon>
        <taxon>Mucor</taxon>
    </lineage>
</organism>
<name>A0A8H7RGC7_9FUNG</name>
<dbReference type="PANTHER" id="PTHR19237:SF20">
    <property type="entry name" value="NUCLEOBINDIN 1"/>
    <property type="match status" value="1"/>
</dbReference>
<evidence type="ECO:0000256" key="1">
    <source>
        <dbReference type="ARBA" id="ARBA00022729"/>
    </source>
</evidence>
<protein>
    <recommendedName>
        <fullName evidence="4">EF-hand domain-containing protein</fullName>
    </recommendedName>
</protein>
<dbReference type="GO" id="GO:0005509">
    <property type="term" value="F:calcium ion binding"/>
    <property type="evidence" value="ECO:0007669"/>
    <property type="project" value="InterPro"/>
</dbReference>
<dbReference type="InterPro" id="IPR011992">
    <property type="entry name" value="EF-hand-dom_pair"/>
</dbReference>
<dbReference type="Pfam" id="PF13499">
    <property type="entry name" value="EF-hand_7"/>
    <property type="match status" value="1"/>
</dbReference>
<dbReference type="InterPro" id="IPR040250">
    <property type="entry name" value="Nucleobindin"/>
</dbReference>
<dbReference type="InterPro" id="IPR018247">
    <property type="entry name" value="EF_Hand_1_Ca_BS"/>
</dbReference>
<dbReference type="InterPro" id="IPR002048">
    <property type="entry name" value="EF_hand_dom"/>
</dbReference>
<dbReference type="AlphaFoldDB" id="A0A8H7RGC7"/>
<comment type="caution">
    <text evidence="5">The sequence shown here is derived from an EMBL/GenBank/DDBJ whole genome shotgun (WGS) entry which is preliminary data.</text>
</comment>
<accession>A0A8H7RGC7</accession>
<reference evidence="5" key="1">
    <citation type="submission" date="2020-12" db="EMBL/GenBank/DDBJ databases">
        <title>Metabolic potential, ecology and presence of endohyphal bacteria is reflected in genomic diversity of Mucoromycotina.</title>
        <authorList>
            <person name="Muszewska A."/>
            <person name="Okrasinska A."/>
            <person name="Steczkiewicz K."/>
            <person name="Drgas O."/>
            <person name="Orlowska M."/>
            <person name="Perlinska-Lenart U."/>
            <person name="Aleksandrzak-Piekarczyk T."/>
            <person name="Szatraj K."/>
            <person name="Zielenkiewicz U."/>
            <person name="Pilsyk S."/>
            <person name="Malc E."/>
            <person name="Mieczkowski P."/>
            <person name="Kruszewska J.S."/>
            <person name="Biernat P."/>
            <person name="Pawlowska J."/>
        </authorList>
    </citation>
    <scope>NUCLEOTIDE SEQUENCE</scope>
    <source>
        <strain evidence="5">WA0000017839</strain>
    </source>
</reference>
<evidence type="ECO:0000256" key="2">
    <source>
        <dbReference type="ARBA" id="ARBA00022837"/>
    </source>
</evidence>
<dbReference type="Proteomes" id="UP000603453">
    <property type="component" value="Unassembled WGS sequence"/>
</dbReference>
<dbReference type="GO" id="GO:0005793">
    <property type="term" value="C:endoplasmic reticulum-Golgi intermediate compartment"/>
    <property type="evidence" value="ECO:0007669"/>
    <property type="project" value="TreeGrafter"/>
</dbReference>
<evidence type="ECO:0000256" key="3">
    <source>
        <dbReference type="SAM" id="SignalP"/>
    </source>
</evidence>
<evidence type="ECO:0000313" key="6">
    <source>
        <dbReference type="Proteomes" id="UP000603453"/>
    </source>
</evidence>
<proteinExistence type="predicted"/>
<dbReference type="SUPFAM" id="SSF47473">
    <property type="entry name" value="EF-hand"/>
    <property type="match status" value="1"/>
</dbReference>
<dbReference type="PROSITE" id="PS00018">
    <property type="entry name" value="EF_HAND_1"/>
    <property type="match status" value="1"/>
</dbReference>
<keyword evidence="2" id="KW-0106">Calcium</keyword>
<dbReference type="OrthoDB" id="289247at2759"/>
<sequence>MKLFVVLFSLMAVVLCELQGEFELQHMHDDHHIEVTDEVTFFKIHDLDGDGFWDEQELKSMYGLERSIDPNAQHIKVIIDRVYKDMDMNKDRYISMDEYITSKLPILTQLDKEREHRWKQEEMDKHVDKSFVNISPGLFRQEGANYVPNKFKA</sequence>
<feature type="chain" id="PRO_5034031580" description="EF-hand domain-containing protein" evidence="3">
    <location>
        <begin position="17"/>
        <end position="153"/>
    </location>
</feature>